<dbReference type="EMBL" id="CP144533">
    <property type="protein sequence ID" value="WWC61017.1"/>
    <property type="molecule type" value="Genomic_DNA"/>
</dbReference>
<feature type="compositionally biased region" description="Basic residues" evidence="1">
    <location>
        <begin position="944"/>
        <end position="953"/>
    </location>
</feature>
<gene>
    <name evidence="2" type="ORF">I303_103595</name>
</gene>
<feature type="compositionally biased region" description="Low complexity" evidence="1">
    <location>
        <begin position="971"/>
        <end position="993"/>
    </location>
</feature>
<keyword evidence="3" id="KW-1185">Reference proteome</keyword>
<reference evidence="2" key="2">
    <citation type="submission" date="2024-02" db="EMBL/GenBank/DDBJ databases">
        <title>Comparative genomics of Cryptococcus and Kwoniella reveals pathogenesis evolution and contrasting modes of karyotype evolution via chromosome fusion or intercentromeric recombination.</title>
        <authorList>
            <person name="Coelho M.A."/>
            <person name="David-Palma M."/>
            <person name="Shea T."/>
            <person name="Bowers K."/>
            <person name="McGinley-Smith S."/>
            <person name="Mohammad A.W."/>
            <person name="Gnirke A."/>
            <person name="Yurkov A.M."/>
            <person name="Nowrousian M."/>
            <person name="Sun S."/>
            <person name="Cuomo C.A."/>
            <person name="Heitman J."/>
        </authorList>
    </citation>
    <scope>NUCLEOTIDE SEQUENCE</scope>
    <source>
        <strain evidence="2">CBS 10117</strain>
    </source>
</reference>
<feature type="compositionally biased region" description="Low complexity" evidence="1">
    <location>
        <begin position="144"/>
        <end position="167"/>
    </location>
</feature>
<protein>
    <submittedName>
        <fullName evidence="2">Uncharacterized protein</fullName>
    </submittedName>
</protein>
<feature type="compositionally biased region" description="Polar residues" evidence="1">
    <location>
        <begin position="182"/>
        <end position="217"/>
    </location>
</feature>
<feature type="region of interest" description="Disordered" evidence="1">
    <location>
        <begin position="1"/>
        <end position="351"/>
    </location>
</feature>
<dbReference type="Proteomes" id="UP000078595">
    <property type="component" value="Chromosome 4"/>
</dbReference>
<feature type="compositionally biased region" description="Polar residues" evidence="1">
    <location>
        <begin position="772"/>
        <end position="790"/>
    </location>
</feature>
<name>A0AAJ8KMD8_9TREE</name>
<feature type="compositionally biased region" description="Polar residues" evidence="1">
    <location>
        <begin position="799"/>
        <end position="816"/>
    </location>
</feature>
<accession>A0AAJ8KMD8</accession>
<evidence type="ECO:0000256" key="1">
    <source>
        <dbReference type="SAM" id="MobiDB-lite"/>
    </source>
</evidence>
<feature type="compositionally biased region" description="Basic and acidic residues" evidence="1">
    <location>
        <begin position="1149"/>
        <end position="1167"/>
    </location>
</feature>
<feature type="compositionally biased region" description="Gly residues" evidence="1">
    <location>
        <begin position="1229"/>
        <end position="1239"/>
    </location>
</feature>
<feature type="compositionally biased region" description="Pro residues" evidence="1">
    <location>
        <begin position="53"/>
        <end position="66"/>
    </location>
</feature>
<dbReference type="RefSeq" id="XP_018263744.2">
    <property type="nucleotide sequence ID" value="XM_018406936.2"/>
</dbReference>
<proteinExistence type="predicted"/>
<feature type="compositionally biased region" description="Acidic residues" evidence="1">
    <location>
        <begin position="485"/>
        <end position="507"/>
    </location>
</feature>
<feature type="compositionally biased region" description="Basic and acidic residues" evidence="1">
    <location>
        <begin position="892"/>
        <end position="910"/>
    </location>
</feature>
<sequence length="1381" mass="146593">MGSTRSVDQPSSIPSSIPIPPSTHWANKMGQNAVAGPSSEGAIPRKTSRGSTPSPPKSPSSAPPTPSVIAVTHPSQFIHTHHPRRGSLTPLGLNLISPVPPHIGRETSQPSFNRSVGFQHPWPNSEHGLSPVGQGALLGQRRGSAASTTSTLTQSRPAAMQQAQPAHPFYPPDWNPGRRRSSLTPSGPTLSAPSPSRTHISGKSSRPVSSDGSNGTPPSRPKHRAAPIDPIAPDATSSSPFTGAHQEGYARRGSLPHLGYGNWAGPSHRTWNPVLPPPRGSVGETGYEESPQLPNEGFKFGSVSDAPGISGGGVSPATAALRAVDLSPSAGGRRSSIRKRDEMDVFEQAEEAEAERQRRAFLAATYGEDGKRARERLSIGGQGGQGPPGTPAGGLRRQSLLLWERMGMARPLDQEVGPSSAPPVPSHPFPSSNLVVEGDLAAQRRGSLPIAIPGGGLGRSPSRRSARETKKELPSVVIDPNSEATAEEEEDGQQDEPMDEDEDEQIDDGQNLNAPLRPLPPLLPLSDPGPRLLPSTLALHRANHLLQSRNLQSDPLPHPLPPSLHPPAPVDVSEFDIDFILAGSQAQLGGQVKKKNTPIDILRTSGSPDHPLTPTLKLGGDEEDTFAKFVGEFDDEYGGRRGEWTFRACTSHPAPSSSPRDPLDVTLGRSPKAEWESSGAGKYELFPNGEVRSAVTGRSWRVYRLGTREYELEEVKSASTAPSSAIAQLSPSVDRYTLGGKNVHRDSGGVKLPHLSPANTSSHQPGPLLATSGRSSSLQTTPGSWLVTSATERKERLDSQASTVTMTPALSSSTPIGTMASLVSKKKKHGEEDDSHSQRGSVSTKEDNKSKSKGLNRVRSKESDPPHEGKKDKSFGGVLKRALKSSGLGGSSDKDEKKAQREERERERAQAHSWSGASNVTHQNWFSGSSRGPDGLPYKGQPHDHHHHHHSHRRQDDKEGKQRMTSTSAQTGSNHSATTTSSGTSDSGPWSSSDRIRKAASSVTSGEDVQMGSGSAENANIAFAPSITFREGKAWNGVPDEAVAMIIPLEDWDSTGKSASTARHPYFSPGPGPKSALLVWYVPFNAEHDDIEQHQQARASTASLSDQPSSAPSHSQSSAASSALGMTPSSSTPVGSLPKFQKLLRRRASRDNNSLRKDSNPSKDHPSHPHPSIGHVGSSPVTGAKLSSSATAKLHGELALPPLPFRSFRVVARVIDVQDLKSEVDSGDSVGGNGNGGGNTQTPTAAISPFDREQNVFLSPSTLSKSKTEIETKAAEVNCPDDDNINEISPFANANANDAKTVQVSKTGKTMPTVIAVCHSRSQGVEFVLEGLDRLGLCKGESAWGPTGYEEWRGTGLSEKGRELLDILWAGCTGVMGLSAS</sequence>
<organism evidence="2 3">
    <name type="scientific">Kwoniella dejecticola CBS 10117</name>
    <dbReference type="NCBI Taxonomy" id="1296121"/>
    <lineage>
        <taxon>Eukaryota</taxon>
        <taxon>Fungi</taxon>
        <taxon>Dikarya</taxon>
        <taxon>Basidiomycota</taxon>
        <taxon>Agaricomycotina</taxon>
        <taxon>Tremellomycetes</taxon>
        <taxon>Tremellales</taxon>
        <taxon>Cryptococcaceae</taxon>
        <taxon>Kwoniella</taxon>
    </lineage>
</organism>
<feature type="compositionally biased region" description="Basic and acidic residues" evidence="1">
    <location>
        <begin position="368"/>
        <end position="377"/>
    </location>
</feature>
<reference evidence="2" key="1">
    <citation type="submission" date="2013-07" db="EMBL/GenBank/DDBJ databases">
        <authorList>
            <consortium name="The Broad Institute Genome Sequencing Platform"/>
            <person name="Cuomo C."/>
            <person name="Litvintseva A."/>
            <person name="Chen Y."/>
            <person name="Heitman J."/>
            <person name="Sun S."/>
            <person name="Springer D."/>
            <person name="Dromer F."/>
            <person name="Young S.K."/>
            <person name="Zeng Q."/>
            <person name="Gargeya S."/>
            <person name="Fitzgerald M."/>
            <person name="Abouelleil A."/>
            <person name="Alvarado L."/>
            <person name="Berlin A.M."/>
            <person name="Chapman S.B."/>
            <person name="Dewar J."/>
            <person name="Goldberg J."/>
            <person name="Griggs A."/>
            <person name="Gujja S."/>
            <person name="Hansen M."/>
            <person name="Howarth C."/>
            <person name="Imamovic A."/>
            <person name="Larimer J."/>
            <person name="McCowan C."/>
            <person name="Murphy C."/>
            <person name="Pearson M."/>
            <person name="Priest M."/>
            <person name="Roberts A."/>
            <person name="Saif S."/>
            <person name="Shea T."/>
            <person name="Sykes S."/>
            <person name="Wortman J."/>
            <person name="Nusbaum C."/>
            <person name="Birren B."/>
        </authorList>
    </citation>
    <scope>NUCLEOTIDE SEQUENCE</scope>
    <source>
        <strain evidence="2">CBS 10117</strain>
    </source>
</reference>
<dbReference type="KEGG" id="kdj:28967316"/>
<feature type="compositionally biased region" description="Polar residues" evidence="1">
    <location>
        <begin position="1001"/>
        <end position="1013"/>
    </location>
</feature>
<evidence type="ECO:0000313" key="2">
    <source>
        <dbReference type="EMBL" id="WWC61017.1"/>
    </source>
</evidence>
<feature type="compositionally biased region" description="Polar residues" evidence="1">
    <location>
        <begin position="106"/>
        <end position="116"/>
    </location>
</feature>
<feature type="region of interest" description="Disordered" evidence="1">
    <location>
        <begin position="737"/>
        <end position="1013"/>
    </location>
</feature>
<feature type="compositionally biased region" description="Low complexity" evidence="1">
    <location>
        <begin position="1102"/>
        <end position="1124"/>
    </location>
</feature>
<dbReference type="GeneID" id="28967316"/>
<feature type="compositionally biased region" description="Polar residues" evidence="1">
    <location>
        <begin position="1179"/>
        <end position="1188"/>
    </location>
</feature>
<feature type="region of interest" description="Disordered" evidence="1">
    <location>
        <begin position="1092"/>
        <end position="1188"/>
    </location>
</feature>
<evidence type="ECO:0000313" key="3">
    <source>
        <dbReference type="Proteomes" id="UP000078595"/>
    </source>
</evidence>
<feature type="region of interest" description="Disordered" evidence="1">
    <location>
        <begin position="365"/>
        <end position="528"/>
    </location>
</feature>
<feature type="compositionally biased region" description="Basic and acidic residues" evidence="1">
    <location>
        <begin position="859"/>
        <end position="874"/>
    </location>
</feature>
<feature type="region of interest" description="Disordered" evidence="1">
    <location>
        <begin position="1223"/>
        <end position="1242"/>
    </location>
</feature>
<feature type="compositionally biased region" description="Polar residues" evidence="1">
    <location>
        <begin position="912"/>
        <end position="930"/>
    </location>
</feature>